<keyword evidence="3" id="KW-1185">Reference proteome</keyword>
<dbReference type="RefSeq" id="WP_069962995.1">
    <property type="nucleotide sequence ID" value="NZ_CP016094.1"/>
</dbReference>
<evidence type="ECO:0000313" key="2">
    <source>
        <dbReference type="EMBL" id="AOS45894.1"/>
    </source>
</evidence>
<dbReference type="EMBL" id="CP016094">
    <property type="protein sequence ID" value="AOS45894.1"/>
    <property type="molecule type" value="Genomic_DNA"/>
</dbReference>
<organism evidence="2 3">
    <name type="scientific">Lacunisphaera limnophila</name>
    <dbReference type="NCBI Taxonomy" id="1838286"/>
    <lineage>
        <taxon>Bacteria</taxon>
        <taxon>Pseudomonadati</taxon>
        <taxon>Verrucomicrobiota</taxon>
        <taxon>Opitutia</taxon>
        <taxon>Opitutales</taxon>
        <taxon>Opitutaceae</taxon>
        <taxon>Lacunisphaera</taxon>
    </lineage>
</organism>
<dbReference type="Pfam" id="PF05050">
    <property type="entry name" value="Methyltransf_21"/>
    <property type="match status" value="1"/>
</dbReference>
<dbReference type="Gene3D" id="3.40.50.150">
    <property type="entry name" value="Vaccinia Virus protein VP39"/>
    <property type="match status" value="1"/>
</dbReference>
<dbReference type="AlphaFoldDB" id="A0A1D8AYF2"/>
<dbReference type="SUPFAM" id="SSF53335">
    <property type="entry name" value="S-adenosyl-L-methionine-dependent methyltransferases"/>
    <property type="match status" value="1"/>
</dbReference>
<dbReference type="STRING" id="1838286.Verru16b_02985"/>
<dbReference type="PANTHER" id="PTHR34203">
    <property type="entry name" value="METHYLTRANSFERASE, FKBM FAMILY PROTEIN"/>
    <property type="match status" value="1"/>
</dbReference>
<proteinExistence type="predicted"/>
<reference evidence="2 3" key="1">
    <citation type="submission" date="2016-06" db="EMBL/GenBank/DDBJ databases">
        <title>Three novel species with peptidoglycan cell walls form the new genus Lacunisphaera gen. nov. in the family Opitutaceae of the verrucomicrobial subdivision 4.</title>
        <authorList>
            <person name="Rast P."/>
            <person name="Gloeckner I."/>
            <person name="Jogler M."/>
            <person name="Boedeker C."/>
            <person name="Jeske O."/>
            <person name="Wiegand S."/>
            <person name="Reinhardt R."/>
            <person name="Schumann P."/>
            <person name="Rohde M."/>
            <person name="Spring S."/>
            <person name="Gloeckner F.O."/>
            <person name="Jogler C."/>
        </authorList>
    </citation>
    <scope>NUCLEOTIDE SEQUENCE [LARGE SCALE GENOMIC DNA]</scope>
    <source>
        <strain evidence="2 3">IG16b</strain>
    </source>
</reference>
<dbReference type="InterPro" id="IPR052514">
    <property type="entry name" value="SAM-dependent_MTase"/>
</dbReference>
<sequence length="272" mass="31233">MRNLIKKGLQTLLGERGAAGLIRRLKGQPRTFAEADLIYDYFLERRTPGVMVDVGAHFGESFLPYLAKRWRILAFEPDSKNRTRLLGNARAEDIRLFPVAVSDHEAEEVAFFASDESDGISSLSAFRPTHHETERVRICTLRRVLAEEGVEQVEFLKIDTEGHDLFVLKGFPWENIRPQVVLCEFEDIKTVPLGYDYRQMGDYLVDKGYVVFLSEWAPIARYGVTHTWKSWRRYPCTLSDSMAWGNFVAFKPGSSMQAVEEYLSTIVEGRIR</sequence>
<dbReference type="NCBIfam" id="TIGR01444">
    <property type="entry name" value="fkbM_fam"/>
    <property type="match status" value="1"/>
</dbReference>
<dbReference type="InterPro" id="IPR029063">
    <property type="entry name" value="SAM-dependent_MTases_sf"/>
</dbReference>
<dbReference type="InterPro" id="IPR006342">
    <property type="entry name" value="FkbM_mtfrase"/>
</dbReference>
<dbReference type="KEGG" id="obg:Verru16b_02985"/>
<accession>A0A1D8AYF2</accession>
<evidence type="ECO:0000313" key="3">
    <source>
        <dbReference type="Proteomes" id="UP000095228"/>
    </source>
</evidence>
<dbReference type="PANTHER" id="PTHR34203:SF15">
    <property type="entry name" value="SLL1173 PROTEIN"/>
    <property type="match status" value="1"/>
</dbReference>
<dbReference type="Proteomes" id="UP000095228">
    <property type="component" value="Chromosome"/>
</dbReference>
<feature type="domain" description="Methyltransferase FkbM" evidence="1">
    <location>
        <begin position="53"/>
        <end position="210"/>
    </location>
</feature>
<protein>
    <recommendedName>
        <fullName evidence="1">Methyltransferase FkbM domain-containing protein</fullName>
    </recommendedName>
</protein>
<dbReference type="OrthoDB" id="5679686at2"/>
<evidence type="ECO:0000259" key="1">
    <source>
        <dbReference type="Pfam" id="PF05050"/>
    </source>
</evidence>
<name>A0A1D8AYF2_9BACT</name>
<gene>
    <name evidence="2" type="ORF">Verru16b_02985</name>
</gene>